<dbReference type="AlphaFoldDB" id="A0A833QG66"/>
<dbReference type="InterPro" id="IPR013087">
    <property type="entry name" value="Znf_C2H2_type"/>
</dbReference>
<keyword evidence="1" id="KW-0479">Metal-binding</keyword>
<dbReference type="PANTHER" id="PTHR47591:SF1">
    <property type="entry name" value="ZINC FINGER PROTEIN ZAT2-RELATED"/>
    <property type="match status" value="1"/>
</dbReference>
<dbReference type="PROSITE" id="PS50157">
    <property type="entry name" value="ZINC_FINGER_C2H2_2"/>
    <property type="match status" value="1"/>
</dbReference>
<feature type="domain" description="C2H2-type" evidence="2">
    <location>
        <begin position="61"/>
        <end position="83"/>
    </location>
</feature>
<keyword evidence="4" id="KW-1185">Reference proteome</keyword>
<dbReference type="EMBL" id="SWLB01000023">
    <property type="protein sequence ID" value="KAF3323690.1"/>
    <property type="molecule type" value="Genomic_DNA"/>
</dbReference>
<dbReference type="Proteomes" id="UP000623129">
    <property type="component" value="Unassembled WGS sequence"/>
</dbReference>
<evidence type="ECO:0000313" key="4">
    <source>
        <dbReference type="Proteomes" id="UP000623129"/>
    </source>
</evidence>
<organism evidence="3 4">
    <name type="scientific">Carex littledalei</name>
    <dbReference type="NCBI Taxonomy" id="544730"/>
    <lineage>
        <taxon>Eukaryota</taxon>
        <taxon>Viridiplantae</taxon>
        <taxon>Streptophyta</taxon>
        <taxon>Embryophyta</taxon>
        <taxon>Tracheophyta</taxon>
        <taxon>Spermatophyta</taxon>
        <taxon>Magnoliopsida</taxon>
        <taxon>Liliopsida</taxon>
        <taxon>Poales</taxon>
        <taxon>Cyperaceae</taxon>
        <taxon>Cyperoideae</taxon>
        <taxon>Cariceae</taxon>
        <taxon>Carex</taxon>
        <taxon>Carex subgen. Euthyceras</taxon>
    </lineage>
</organism>
<accession>A0A833QG66</accession>
<sequence>MTQVKLLTMDCSPFNGSFTSNSAPSSRLLHDTTTIVPLKCEPMKRKPNTNRTSVFKSSAIAPCTECGKQFNSWKALFGHMRCHPDRPWRGMNMKQKPKPKPKLHAQETSNWDHITDEVTRAALILMEMSGQSVGKIVDCLKKSCKEEEEEEVGKAAKEFAKVEKPLLDLNLAPPVEH</sequence>
<reference evidence="3" key="1">
    <citation type="submission" date="2020-01" db="EMBL/GenBank/DDBJ databases">
        <title>Genome sequence of Kobresia littledalei, the first chromosome-level genome in the family Cyperaceae.</title>
        <authorList>
            <person name="Qu G."/>
        </authorList>
    </citation>
    <scope>NUCLEOTIDE SEQUENCE</scope>
    <source>
        <strain evidence="3">C.B.Clarke</strain>
        <tissue evidence="3">Leaf</tissue>
    </source>
</reference>
<dbReference type="GO" id="GO:0008270">
    <property type="term" value="F:zinc ion binding"/>
    <property type="evidence" value="ECO:0007669"/>
    <property type="project" value="UniProtKB-KW"/>
</dbReference>
<dbReference type="Pfam" id="PF13912">
    <property type="entry name" value="zf-C2H2_6"/>
    <property type="match status" value="1"/>
</dbReference>
<evidence type="ECO:0000256" key="1">
    <source>
        <dbReference type="PROSITE-ProRule" id="PRU00042"/>
    </source>
</evidence>
<dbReference type="SMART" id="SM00355">
    <property type="entry name" value="ZnF_C2H2"/>
    <property type="match status" value="1"/>
</dbReference>
<dbReference type="PANTHER" id="PTHR47591">
    <property type="entry name" value="ZINC FINGER PROTEIN ZAT2-RELATED"/>
    <property type="match status" value="1"/>
</dbReference>
<evidence type="ECO:0000313" key="3">
    <source>
        <dbReference type="EMBL" id="KAF3323690.1"/>
    </source>
</evidence>
<dbReference type="OrthoDB" id="6077919at2759"/>
<dbReference type="PROSITE" id="PS00028">
    <property type="entry name" value="ZINC_FINGER_C2H2_1"/>
    <property type="match status" value="1"/>
</dbReference>
<keyword evidence="1" id="KW-0862">Zinc</keyword>
<proteinExistence type="predicted"/>
<gene>
    <name evidence="3" type="ORF">FCM35_KLT12421</name>
</gene>
<protein>
    <submittedName>
        <fullName evidence="3">Zinc finger protein ZAT2</fullName>
    </submittedName>
</protein>
<dbReference type="SUPFAM" id="SSF57667">
    <property type="entry name" value="beta-beta-alpha zinc fingers"/>
    <property type="match status" value="1"/>
</dbReference>
<name>A0A833QG66_9POAL</name>
<keyword evidence="1" id="KW-0863">Zinc-finger</keyword>
<comment type="caution">
    <text evidence="3">The sequence shown here is derived from an EMBL/GenBank/DDBJ whole genome shotgun (WGS) entry which is preliminary data.</text>
</comment>
<dbReference type="InterPro" id="IPR036236">
    <property type="entry name" value="Znf_C2H2_sf"/>
</dbReference>
<evidence type="ECO:0000259" key="2">
    <source>
        <dbReference type="PROSITE" id="PS50157"/>
    </source>
</evidence>